<organism evidence="1 2">
    <name type="scientific">Falsiroseomonas oleicola</name>
    <dbReference type="NCBI Taxonomy" id="2801474"/>
    <lineage>
        <taxon>Bacteria</taxon>
        <taxon>Pseudomonadati</taxon>
        <taxon>Pseudomonadota</taxon>
        <taxon>Alphaproteobacteria</taxon>
        <taxon>Acetobacterales</taxon>
        <taxon>Roseomonadaceae</taxon>
        <taxon>Falsiroseomonas</taxon>
    </lineage>
</organism>
<dbReference type="EMBL" id="JAERQM010000003">
    <property type="protein sequence ID" value="MBU8544352.1"/>
    <property type="molecule type" value="Genomic_DNA"/>
</dbReference>
<gene>
    <name evidence="1" type="ORF">JJQ90_11585</name>
</gene>
<evidence type="ECO:0000313" key="1">
    <source>
        <dbReference type="EMBL" id="MBU8544352.1"/>
    </source>
</evidence>
<accession>A0ABS6H6N3</accession>
<dbReference type="RefSeq" id="WP_216875555.1">
    <property type="nucleotide sequence ID" value="NZ_JAERQM010000003.1"/>
</dbReference>
<evidence type="ECO:0000313" key="2">
    <source>
        <dbReference type="Proteomes" id="UP000689967"/>
    </source>
</evidence>
<keyword evidence="2" id="KW-1185">Reference proteome</keyword>
<dbReference type="Proteomes" id="UP000689967">
    <property type="component" value="Unassembled WGS sequence"/>
</dbReference>
<protein>
    <submittedName>
        <fullName evidence="1">Uncharacterized protein</fullName>
    </submittedName>
</protein>
<proteinExistence type="predicted"/>
<sequence length="48" mass="5290">MEFGPVRRGTWHQRPETRARVPGEVAKLPAYLAAGYIAPWPTASAPTK</sequence>
<reference evidence="1 2" key="1">
    <citation type="submission" date="2021-01" db="EMBL/GenBank/DDBJ databases">
        <title>Roseomonas sp. nov, a bacterium isolated from an oil production mixture in Yumen Oilfield.</title>
        <authorList>
            <person name="Wu D."/>
        </authorList>
    </citation>
    <scope>NUCLEOTIDE SEQUENCE [LARGE SCALE GENOMIC DNA]</scope>
    <source>
        <strain evidence="1 2">ROY-5-3</strain>
    </source>
</reference>
<comment type="caution">
    <text evidence="1">The sequence shown here is derived from an EMBL/GenBank/DDBJ whole genome shotgun (WGS) entry which is preliminary data.</text>
</comment>
<name>A0ABS6H6N3_9PROT</name>